<feature type="domain" description="EGF-like" evidence="18">
    <location>
        <begin position="2213"/>
        <end position="2255"/>
    </location>
</feature>
<evidence type="ECO:0000256" key="5">
    <source>
        <dbReference type="ARBA" id="ARBA00022553"/>
    </source>
</evidence>
<feature type="signal peptide" evidence="16">
    <location>
        <begin position="1"/>
        <end position="25"/>
    </location>
</feature>
<dbReference type="GO" id="GO:0051241">
    <property type="term" value="P:negative regulation of multicellular organismal process"/>
    <property type="evidence" value="ECO:0007669"/>
    <property type="project" value="UniProtKB-ARBA"/>
</dbReference>
<dbReference type="PROSITE" id="PS00022">
    <property type="entry name" value="EGF_1"/>
    <property type="match status" value="28"/>
</dbReference>
<feature type="domain" description="EGF-like" evidence="18">
    <location>
        <begin position="322"/>
        <end position="359"/>
    </location>
</feature>
<dbReference type="SUPFAM" id="SSF57184">
    <property type="entry name" value="Growth factor receptor domain"/>
    <property type="match status" value="1"/>
</dbReference>
<feature type="domain" description="EGF-like" evidence="18">
    <location>
        <begin position="929"/>
        <end position="965"/>
    </location>
</feature>
<feature type="domain" description="EGF-like" evidence="18">
    <location>
        <begin position="438"/>
        <end position="474"/>
    </location>
</feature>
<feature type="disulfide bond" evidence="14">
    <location>
        <begin position="540"/>
        <end position="549"/>
    </location>
</feature>
<keyword evidence="12 14" id="KW-1015">Disulfide bond</keyword>
<dbReference type="InterPro" id="IPR000742">
    <property type="entry name" value="EGF"/>
</dbReference>
<dbReference type="PRINTS" id="PR01983">
    <property type="entry name" value="NOTCH"/>
</dbReference>
<dbReference type="Pfam" id="PF00008">
    <property type="entry name" value="EGF"/>
    <property type="match status" value="16"/>
</dbReference>
<dbReference type="GO" id="GO:0019904">
    <property type="term" value="F:protein domain specific binding"/>
    <property type="evidence" value="ECO:0007669"/>
    <property type="project" value="UniProtKB-ARBA"/>
</dbReference>
<dbReference type="GO" id="GO:0048863">
    <property type="term" value="P:stem cell differentiation"/>
    <property type="evidence" value="ECO:0007669"/>
    <property type="project" value="UniProtKB-ARBA"/>
</dbReference>
<feature type="disulfide bond" evidence="14">
    <location>
        <begin position="2006"/>
        <end position="2015"/>
    </location>
</feature>
<feature type="domain" description="EGF-like" evidence="18">
    <location>
        <begin position="1778"/>
        <end position="1814"/>
    </location>
</feature>
<sequence>MDTATFQRFLSGLLLVTFFLPPVKTSSSSSTTISNNVYLNASGFLNISQIWQLKSNSGLSFRTCSNGKLLHQVGATGNSLTLSLDNGVLDLEWQINSSLSNVTVGENLNNDAWYFVKFEYLLGNLSIIVQKGADTLFKKLIANDSFNQNLWNVKLQNGSALLVGFNFTGCLMSGPNIDLTLASSTGSVYNGCPSTNDPKCSETKVDVDDCYSYPCQNGGTCVDQDQDYKCTCSPTFTGRNCELNLGNQKCALMPCLNNGTCVNTTNSFVCNCLPGFTGTYCDLNINECEIKPCTNGICIDGINSFTCNCTGTGHKGQTCSENVDECEELVRPCNGSKCVDTVGSYTCQCEEGYLGPMCEEINECHSGPCQNGGTCTDLVNKYTCACIKGFTGNKCETNILDCSASSCPWNNTVCKDKINNFTCECKPGFNGPAEDCKDIDECASDPCKNNATCINLENKFQCDCILGFNGNTCDNNIDDCEPTPCQNNAICHDGINNYTCECAGGFKDRNCSTNIDDCADKPCKNGGVCIDLIQDYKCNCTPGWTGVNCSKDFDECSLGLCQNGAQCKDLLNDYNCSCVPGYEGKNCSIDINDCLINPCQNNGKCKDLVNDYFCNCTSEWMGKNCSEEYDACSFKPCQNNATCSSLKRFRDYNCSCVLGFDGVNCENNIDDCKNVTCENGTVCFDEINSYHCDCPIGMKGNNCLEDIDECIEKKPCKNKGKCVNSVGSYRCECDFKIETIENYLHLKFPTGYNGTNCENDINECNYIFPGENHGICLNGGVCSNLPGDFLCTCDNSGNAGKYTVGRNCELFFDYCTNSTGRCQNGGTCKSHPKEKFVCSCRVGFTGKNCEINIDDCVNDPCQNNGTCEDGINSYNCSCINGTEGKNCEIDINECESNPCKNLGQCKDLLNAYQCNCTDTGFKGPTCSVNIDDCLSNPCQNNASCIDGVKNYTCKCYKGYKGKHCETDINECSVNPCVHSSACLQRSNQSLYGQNFPYFGSPRFSYANASGYKCLCETGYEGHNCSQDINECLSLNCVHGNCSDYIGYAKCKCEEGYEGALCDTDIDECSRSYCQHGSKCYNGDGIYNCTCLKGPSKPWYGGKNCSVELTGCNRNPCLNNGTCNPFFDENNSQHYYTCSCLHGFNGKDCQVVTTMSFNGSSSLETKALATNKLIIEFQYQTTLGNILVSTFVLQNNKYLTFQLRQGQPALVNDNITNLNFDTVNNSAWQFIKFEFISKELFVQIGGHLKKFDLTEAATGEVSFGKLHSNLSPNSKQPSAPFIGCLQDVSVNGNVLLATNASKVEHVTMSCPRSDQCLRDSCNERGSCIDLWFQKQCICDRPYIGDSCQGEVTAGTFAFNMTLSFSEYNLATIQDKLQSNLELSFYFITRYSDGQVAYFSDSDQTGSTSGSYFSLRLQDGSIVTEMKRCKDFIYKTSTKYDDGRKHFLEVKVFLENITLVVDSFNITQNLNDRCSLNTSILTVGKKPGSSSTRKRRSIQPVENFRGILQDMALNNMSVVFNNNTSNVVRLPNTLLPTATANVKSGAVKNDPCKLNKPCGNNSTCQYIEFERYICNCTAGFTGKNCTDIDFCYYANCPNNTRCGNTEDGYECYVTATFNKTSSVLYEPTPYITDPQNFSVHFRTREEQGYLFSAIDTTTDSNFSVYLHNNILKIDAGNISGDASENVTDGAWHFLVLAWNENNTWITIDGVKVVSISNVSINYTTFFTRNNFTVGEMFVGCMKNLSVNGKHLPLLPGTSNSSRSQQYRLLRERNIQLGCLSADVCLNNKCKNQATCKDIWNKYKCDCVAGYAGEFCEKDIDECESQPCMNGASCNDSINSFTCDCVKGFEGLRCENNIDDCANNTACINNGTCNDLVAGYNCTCTNEYTGDHCEFKINETCTKTNCKNGTCNYLNYTDNSGRTFEVFNCSCDQGFEGKECEIKRDFCENTTCSGRGNCSNNADLTGYVCNCTQGYEGVDCETKIDYCKGSPCKNGGTCKEKGFAYVCQCASGWNGQNCTEDINECSNRTEWCQNQGVCTNTPGSFVCDCDGTGFGGYLCSEDIDECHDAEKNPCRHNSTCDNIVGSYFCDCIPELGYEGKNCDIPSCHNIHCHYGSECIVTDDAWFCLCPKYFEGVFCQCKGPCISEPCQNGTCIQNCTAQSYTCQCADGFEGRHCDQDINECQKNPCKNGGQCKNLVGSYNCTCPAGYVGNNCQLENPCSKNPCHSNGNCSHQLSQDEKKANFTCACFPGYSGSSCSAVVNSSETEYYIYIIIGVVLLVLVAIIAAVTYFLITTRKKRATSGTYSPSRQEMSGTRVELGNVWKLPPTERLI</sequence>
<feature type="disulfide bond" evidence="14">
    <location>
        <begin position="1968"/>
        <end position="1977"/>
    </location>
</feature>
<dbReference type="GO" id="GO:0051093">
    <property type="term" value="P:negative regulation of developmental process"/>
    <property type="evidence" value="ECO:0007669"/>
    <property type="project" value="UniProtKB-ARBA"/>
</dbReference>
<gene>
    <name evidence="20" type="primary">LOC115216256</name>
</gene>
<dbReference type="FunFam" id="2.10.25.10:FF:000472">
    <property type="entry name" value="Uncharacterized protein, isoform A"/>
    <property type="match status" value="2"/>
</dbReference>
<feature type="disulfide bond" evidence="14">
    <location>
        <begin position="2164"/>
        <end position="2173"/>
    </location>
</feature>
<name>A0A7E6F7F8_9MOLL</name>
<feature type="domain" description="Laminin G" evidence="17">
    <location>
        <begin position="1610"/>
        <end position="1776"/>
    </location>
</feature>
<evidence type="ECO:0000256" key="10">
    <source>
        <dbReference type="ARBA" id="ARBA00022989"/>
    </source>
</evidence>
<dbReference type="InterPro" id="IPR001881">
    <property type="entry name" value="EGF-like_Ca-bd_dom"/>
</dbReference>
<dbReference type="FunFam" id="2.10.25.10:FF:000012">
    <property type="entry name" value="Delta-like protein"/>
    <property type="match status" value="1"/>
</dbReference>
<dbReference type="InterPro" id="IPR049883">
    <property type="entry name" value="NOTCH1_EGF-like"/>
</dbReference>
<feature type="domain" description="EGF-like" evidence="18">
    <location>
        <begin position="2138"/>
        <end position="2174"/>
    </location>
</feature>
<feature type="domain" description="EGF-like" evidence="18">
    <location>
        <begin position="1027"/>
        <end position="1062"/>
    </location>
</feature>
<evidence type="ECO:0000256" key="11">
    <source>
        <dbReference type="ARBA" id="ARBA00023136"/>
    </source>
</evidence>
<dbReference type="InterPro" id="IPR009030">
    <property type="entry name" value="Growth_fac_rcpt_cys_sf"/>
</dbReference>
<evidence type="ECO:0000256" key="2">
    <source>
        <dbReference type="ARBA" id="ARBA00022473"/>
    </source>
</evidence>
<keyword evidence="5" id="KW-0597">Phosphoprotein</keyword>
<feature type="domain" description="EGF-like" evidence="18">
    <location>
        <begin position="1816"/>
        <end position="1852"/>
    </location>
</feature>
<feature type="domain" description="EGF-like" evidence="18">
    <location>
        <begin position="552"/>
        <end position="588"/>
    </location>
</feature>
<feature type="domain" description="EGF-like" evidence="18">
    <location>
        <begin position="1546"/>
        <end position="1584"/>
    </location>
</feature>
<evidence type="ECO:0000256" key="8">
    <source>
        <dbReference type="ARBA" id="ARBA00022737"/>
    </source>
</evidence>
<dbReference type="GO" id="GO:0009952">
    <property type="term" value="P:anterior/posterior pattern specification"/>
    <property type="evidence" value="ECO:0007669"/>
    <property type="project" value="UniProtKB-ARBA"/>
</dbReference>
<evidence type="ECO:0000256" key="15">
    <source>
        <dbReference type="SAM" id="Phobius"/>
    </source>
</evidence>
<dbReference type="PROSITE" id="PS01186">
    <property type="entry name" value="EGF_2"/>
    <property type="match status" value="24"/>
</dbReference>
<feature type="disulfide bond" evidence="14">
    <location>
        <begin position="637"/>
        <end position="654"/>
    </location>
</feature>
<feature type="disulfide bond" evidence="14">
    <location>
        <begin position="578"/>
        <end position="587"/>
    </location>
</feature>
<dbReference type="SUPFAM" id="SSF49899">
    <property type="entry name" value="Concanavalin A-like lectins/glucanases"/>
    <property type="match status" value="4"/>
</dbReference>
<keyword evidence="4 14" id="KW-0245">EGF-like domain</keyword>
<dbReference type="FunFam" id="2.10.25.10:FF:000122">
    <property type="entry name" value="Protein crumbs homolog 2"/>
    <property type="match status" value="2"/>
</dbReference>
<dbReference type="GO" id="GO:0009967">
    <property type="term" value="P:positive regulation of signal transduction"/>
    <property type="evidence" value="ECO:0007669"/>
    <property type="project" value="UniProtKB-ARBA"/>
</dbReference>
<feature type="disulfide bond" evidence="14">
    <location>
        <begin position="955"/>
        <end position="964"/>
    </location>
</feature>
<feature type="domain" description="EGF-like" evidence="18">
    <location>
        <begin position="590"/>
        <end position="626"/>
    </location>
</feature>
<dbReference type="InterPro" id="IPR013032">
    <property type="entry name" value="EGF-like_CS"/>
</dbReference>
<dbReference type="GO" id="GO:0016324">
    <property type="term" value="C:apical plasma membrane"/>
    <property type="evidence" value="ECO:0007669"/>
    <property type="project" value="UniProtKB-SubCell"/>
</dbReference>
<dbReference type="FunFam" id="2.10.25.10:FF:000004">
    <property type="entry name" value="Neurogenic locus notch 1"/>
    <property type="match status" value="3"/>
</dbReference>
<feature type="chain" id="PRO_5028968168" evidence="16">
    <location>
        <begin position="26"/>
        <end position="2329"/>
    </location>
</feature>
<evidence type="ECO:0000256" key="12">
    <source>
        <dbReference type="ARBA" id="ARBA00023157"/>
    </source>
</evidence>
<dbReference type="InterPro" id="IPR013320">
    <property type="entry name" value="ConA-like_dom_sf"/>
</dbReference>
<keyword evidence="2" id="KW-0217">Developmental protein</keyword>
<dbReference type="FunFam" id="2.10.25.10:FF:000208">
    <property type="entry name" value="Crumbs 2, cell polarity complex component"/>
    <property type="match status" value="1"/>
</dbReference>
<organism evidence="19 20">
    <name type="scientific">Octopus sinensis</name>
    <name type="common">East Asian common octopus</name>
    <dbReference type="NCBI Taxonomy" id="2607531"/>
    <lineage>
        <taxon>Eukaryota</taxon>
        <taxon>Metazoa</taxon>
        <taxon>Spiralia</taxon>
        <taxon>Lophotrochozoa</taxon>
        <taxon>Mollusca</taxon>
        <taxon>Cephalopoda</taxon>
        <taxon>Coleoidea</taxon>
        <taxon>Octopodiformes</taxon>
        <taxon>Octopoda</taxon>
        <taxon>Incirrata</taxon>
        <taxon>Octopodidae</taxon>
        <taxon>Octopus</taxon>
    </lineage>
</organism>
<dbReference type="GO" id="GO:0035282">
    <property type="term" value="P:segmentation"/>
    <property type="evidence" value="ECO:0007669"/>
    <property type="project" value="UniProtKB-ARBA"/>
</dbReference>
<feature type="domain" description="EGF-like" evidence="18">
    <location>
        <begin position="706"/>
        <end position="758"/>
    </location>
</feature>
<feature type="disulfide bond" evidence="14">
    <location>
        <begin position="2141"/>
        <end position="2151"/>
    </location>
</feature>
<feature type="disulfide bond" evidence="14">
    <location>
        <begin position="464"/>
        <end position="473"/>
    </location>
</feature>
<evidence type="ECO:0000256" key="4">
    <source>
        <dbReference type="ARBA" id="ARBA00022536"/>
    </source>
</evidence>
<evidence type="ECO:0000259" key="18">
    <source>
        <dbReference type="PROSITE" id="PS50026"/>
    </source>
</evidence>
<feature type="disulfide bond" evidence="14">
    <location>
        <begin position="2245"/>
        <end position="2254"/>
    </location>
</feature>
<dbReference type="CDD" id="cd00110">
    <property type="entry name" value="LamG"/>
    <property type="match status" value="3"/>
</dbReference>
<dbReference type="Pfam" id="PF02210">
    <property type="entry name" value="Laminin_G_2"/>
    <property type="match status" value="4"/>
</dbReference>
<dbReference type="GO" id="GO:0005509">
    <property type="term" value="F:calcium ion binding"/>
    <property type="evidence" value="ECO:0007669"/>
    <property type="project" value="InterPro"/>
</dbReference>
<evidence type="ECO:0000313" key="20">
    <source>
        <dbReference type="RefSeq" id="XP_036363689.1"/>
    </source>
</evidence>
<feature type="disulfide bond" evidence="14">
    <location>
        <begin position="2126"/>
        <end position="2135"/>
    </location>
</feature>
<dbReference type="FunFam" id="2.10.25.10:FF:000246">
    <property type="entry name" value="EGF-like repeat and discoidin I-like domain-containing protein 3"/>
    <property type="match status" value="1"/>
</dbReference>
<dbReference type="GO" id="GO:0002064">
    <property type="term" value="P:epithelial cell development"/>
    <property type="evidence" value="ECO:0007669"/>
    <property type="project" value="UniProtKB-ARBA"/>
</dbReference>
<dbReference type="Pfam" id="PF12661">
    <property type="entry name" value="hEGF"/>
    <property type="match status" value="6"/>
</dbReference>
<feature type="domain" description="EGF-like" evidence="18">
    <location>
        <begin position="760"/>
        <end position="809"/>
    </location>
</feature>
<feature type="disulfide bond" evidence="14">
    <location>
        <begin position="1804"/>
        <end position="1813"/>
    </location>
</feature>
<keyword evidence="7 16" id="KW-0732">Signal</keyword>
<dbReference type="SUPFAM" id="SSF57196">
    <property type="entry name" value="EGF/Laminin"/>
    <property type="match status" value="26"/>
</dbReference>
<keyword evidence="10 15" id="KW-1133">Transmembrane helix</keyword>
<feature type="domain" description="EGF-like" evidence="18">
    <location>
        <begin position="476"/>
        <end position="512"/>
    </location>
</feature>
<dbReference type="FunFam" id="2.10.25.10:FF:000565">
    <property type="entry name" value="Predicted protein"/>
    <property type="match status" value="3"/>
</dbReference>
<dbReference type="GO" id="GO:0048871">
    <property type="term" value="P:multicellular organismal-level homeostasis"/>
    <property type="evidence" value="ECO:0007669"/>
    <property type="project" value="UniProtKB-ARBA"/>
</dbReference>
<evidence type="ECO:0000256" key="1">
    <source>
        <dbReference type="ARBA" id="ARBA00004247"/>
    </source>
</evidence>
<keyword evidence="19" id="KW-1185">Reference proteome</keyword>
<feature type="domain" description="EGF-like" evidence="18">
    <location>
        <begin position="1980"/>
        <end position="2016"/>
    </location>
</feature>
<dbReference type="PROSITE" id="PS00010">
    <property type="entry name" value="ASX_HYDROXYL"/>
    <property type="match status" value="24"/>
</dbReference>
<dbReference type="GO" id="GO:0051240">
    <property type="term" value="P:positive regulation of multicellular organismal process"/>
    <property type="evidence" value="ECO:0007669"/>
    <property type="project" value="UniProtKB-ARBA"/>
</dbReference>
<feature type="domain" description="EGF-like" evidence="18">
    <location>
        <begin position="890"/>
        <end position="927"/>
    </location>
</feature>
<feature type="disulfide bond" evidence="14">
    <location>
        <begin position="232"/>
        <end position="241"/>
    </location>
</feature>
<dbReference type="GO" id="GO:0003008">
    <property type="term" value="P:system process"/>
    <property type="evidence" value="ECO:0007669"/>
    <property type="project" value="UniProtKB-ARBA"/>
</dbReference>
<dbReference type="FunFam" id="2.10.25.10:FF:000143">
    <property type="entry name" value="Protein crumbs 1"/>
    <property type="match status" value="1"/>
</dbReference>
<feature type="disulfide bond" evidence="14">
    <location>
        <begin position="656"/>
        <end position="665"/>
    </location>
</feature>
<dbReference type="FunFam" id="2.10.25.10:FF:000434">
    <property type="entry name" value="Predicted protein"/>
    <property type="match status" value="1"/>
</dbReference>
<dbReference type="Gene3D" id="2.60.120.200">
    <property type="match status" value="4"/>
</dbReference>
<comment type="caution">
    <text evidence="14">Lacks conserved residue(s) required for the propagation of feature annotation.</text>
</comment>
<feature type="domain" description="EGF-like" evidence="18">
    <location>
        <begin position="628"/>
        <end position="666"/>
    </location>
</feature>
<feature type="disulfide bond" evidence="14">
    <location>
        <begin position="272"/>
        <end position="281"/>
    </location>
</feature>
<feature type="disulfide bond" evidence="14">
    <location>
        <begin position="288"/>
        <end position="298"/>
    </location>
</feature>
<dbReference type="GO" id="GO:0061326">
    <property type="term" value="P:renal tubule development"/>
    <property type="evidence" value="ECO:0007669"/>
    <property type="project" value="UniProtKB-ARBA"/>
</dbReference>
<dbReference type="CDD" id="cd00054">
    <property type="entry name" value="EGF_CA"/>
    <property type="match status" value="22"/>
</dbReference>
<feature type="transmembrane region" description="Helical" evidence="15">
    <location>
        <begin position="2265"/>
        <end position="2290"/>
    </location>
</feature>
<feature type="domain" description="EGF-like" evidence="18">
    <location>
        <begin position="514"/>
        <end position="550"/>
    </location>
</feature>
<feature type="disulfide bond" evidence="14">
    <location>
        <begin position="1031"/>
        <end position="1041"/>
    </location>
</feature>
<feature type="disulfide bond" evidence="14">
    <location>
        <begin position="1842"/>
        <end position="1851"/>
    </location>
</feature>
<proteinExistence type="predicted"/>
<feature type="disulfide bond" evidence="14">
    <location>
        <begin position="502"/>
        <end position="511"/>
    </location>
</feature>
<feature type="disulfide bond" evidence="14">
    <location>
        <begin position="349"/>
        <end position="358"/>
    </location>
</feature>
<feature type="domain" description="EGF-like" evidence="18">
    <location>
        <begin position="2059"/>
        <end position="2100"/>
    </location>
</feature>
<feature type="domain" description="EGF-like" evidence="18">
    <location>
        <begin position="967"/>
        <end position="1025"/>
    </location>
</feature>
<keyword evidence="11 15" id="KW-0472">Membrane</keyword>
<feature type="domain" description="EGF-like" evidence="18">
    <location>
        <begin position="1940"/>
        <end position="1978"/>
    </location>
</feature>
<dbReference type="PRINTS" id="PR00010">
    <property type="entry name" value="EGFBLOOD"/>
</dbReference>
<dbReference type="RefSeq" id="XP_036363689.1">
    <property type="nucleotide sequence ID" value="XM_036507796.1"/>
</dbReference>
<dbReference type="KEGG" id="osn:115216256"/>
<feature type="domain" description="EGF-like" evidence="18">
    <location>
        <begin position="1311"/>
        <end position="1347"/>
    </location>
</feature>
<dbReference type="GO" id="GO:0007219">
    <property type="term" value="P:Notch signaling pathway"/>
    <property type="evidence" value="ECO:0007669"/>
    <property type="project" value="TreeGrafter"/>
</dbReference>
<feature type="disulfide bond" evidence="14">
    <location>
        <begin position="1337"/>
        <end position="1346"/>
    </location>
</feature>
<dbReference type="InterPro" id="IPR018097">
    <property type="entry name" value="EGF_Ca-bd_CS"/>
</dbReference>
<dbReference type="Gene3D" id="2.10.25.10">
    <property type="entry name" value="Laminin"/>
    <property type="match status" value="34"/>
</dbReference>
<dbReference type="PANTHER" id="PTHR12916">
    <property type="entry name" value="CYTOCHROME C OXIDASE POLYPEPTIDE VIC-2"/>
    <property type="match status" value="1"/>
</dbReference>
<feature type="domain" description="EGF-like" evidence="18">
    <location>
        <begin position="398"/>
        <end position="437"/>
    </location>
</feature>
<dbReference type="FunFam" id="2.10.25.10:FF:000031">
    <property type="entry name" value="neurogenic locus notch homolog protein 3"/>
    <property type="match status" value="1"/>
</dbReference>
<feature type="domain" description="EGF-like" evidence="18">
    <location>
        <begin position="668"/>
        <end position="704"/>
    </location>
</feature>
<keyword evidence="6 15" id="KW-0812">Transmembrane</keyword>
<evidence type="ECO:0000256" key="9">
    <source>
        <dbReference type="ARBA" id="ARBA00022782"/>
    </source>
</evidence>
<accession>A0A7E6F7F8</accession>
<reference evidence="20" key="1">
    <citation type="submission" date="2025-08" db="UniProtKB">
        <authorList>
            <consortium name="RefSeq"/>
        </authorList>
    </citation>
    <scope>IDENTIFICATION</scope>
</reference>
<feature type="domain" description="EGF-like" evidence="18">
    <location>
        <begin position="2101"/>
        <end position="2136"/>
    </location>
</feature>
<feature type="domain" description="Laminin G" evidence="17">
    <location>
        <begin position="1151"/>
        <end position="1309"/>
    </location>
</feature>
<evidence type="ECO:0000256" key="3">
    <source>
        <dbReference type="ARBA" id="ARBA00022475"/>
    </source>
</evidence>
<dbReference type="GO" id="GO:0048638">
    <property type="term" value="P:regulation of developmental growth"/>
    <property type="evidence" value="ECO:0007669"/>
    <property type="project" value="UniProtKB-ARBA"/>
</dbReference>
<dbReference type="GO" id="GO:0005911">
    <property type="term" value="C:cell-cell junction"/>
    <property type="evidence" value="ECO:0007669"/>
    <property type="project" value="UniProtKB-ARBA"/>
</dbReference>
<dbReference type="GO" id="GO:0048592">
    <property type="term" value="P:eye morphogenesis"/>
    <property type="evidence" value="ECO:0007669"/>
    <property type="project" value="UniProtKB-ARBA"/>
</dbReference>
<feature type="domain" description="EGF-like" evidence="18">
    <location>
        <begin position="1894"/>
        <end position="1938"/>
    </location>
</feature>
<evidence type="ECO:0000256" key="14">
    <source>
        <dbReference type="PROSITE-ProRule" id="PRU00076"/>
    </source>
</evidence>
<dbReference type="FunFam" id="2.10.25.10:FF:000520">
    <property type="entry name" value="Predicted protein"/>
    <property type="match status" value="1"/>
</dbReference>
<dbReference type="GO" id="GO:0008593">
    <property type="term" value="P:regulation of Notch signaling pathway"/>
    <property type="evidence" value="ECO:0007669"/>
    <property type="project" value="UniProtKB-ARBA"/>
</dbReference>
<feature type="domain" description="EGF-like" evidence="18">
    <location>
        <begin position="360"/>
        <end position="396"/>
    </location>
</feature>
<dbReference type="InterPro" id="IPR000152">
    <property type="entry name" value="EGF-type_Asp/Asn_hydroxyl_site"/>
</dbReference>
<dbReference type="PANTHER" id="PTHR12916:SF9">
    <property type="entry name" value="NEUROGENIC LOCUS NOTCH HOMOLOG PROTEIN 1-RELATED"/>
    <property type="match status" value="1"/>
</dbReference>
<feature type="disulfide bond" evidence="14">
    <location>
        <begin position="1881"/>
        <end position="1890"/>
    </location>
</feature>
<dbReference type="PROSITE" id="PS50025">
    <property type="entry name" value="LAM_G_DOMAIN"/>
    <property type="match status" value="4"/>
</dbReference>
<feature type="disulfide bond" evidence="14">
    <location>
        <begin position="1015"/>
        <end position="1024"/>
    </location>
</feature>
<dbReference type="PROSITE" id="PS50026">
    <property type="entry name" value="EGF_3"/>
    <property type="match status" value="37"/>
</dbReference>
<evidence type="ECO:0000256" key="16">
    <source>
        <dbReference type="SAM" id="SignalP"/>
    </source>
</evidence>
<feature type="domain" description="EGF-like" evidence="18">
    <location>
        <begin position="852"/>
        <end position="888"/>
    </location>
</feature>
<dbReference type="Proteomes" id="UP000515154">
    <property type="component" value="Linkage group LG1"/>
</dbReference>
<feature type="domain" description="EGF-like" evidence="18">
    <location>
        <begin position="1107"/>
        <end position="1149"/>
    </location>
</feature>
<feature type="disulfide bond" evidence="14">
    <location>
        <begin position="616"/>
        <end position="625"/>
    </location>
</feature>
<dbReference type="PROSITE" id="PS01187">
    <property type="entry name" value="EGF_CA"/>
    <property type="match status" value="10"/>
</dbReference>
<feature type="disulfide bond" evidence="14">
    <location>
        <begin position="694"/>
        <end position="703"/>
    </location>
</feature>
<evidence type="ECO:0000256" key="7">
    <source>
        <dbReference type="ARBA" id="ARBA00022729"/>
    </source>
</evidence>
<feature type="domain" description="EGF-like" evidence="18">
    <location>
        <begin position="246"/>
        <end position="282"/>
    </location>
</feature>
<feature type="disulfide bond" evidence="14">
    <location>
        <begin position="878"/>
        <end position="887"/>
    </location>
</feature>
<feature type="disulfide bond" evidence="14">
    <location>
        <begin position="1139"/>
        <end position="1148"/>
    </location>
</feature>
<feature type="disulfide bond" evidence="14">
    <location>
        <begin position="840"/>
        <end position="849"/>
    </location>
</feature>
<keyword evidence="9" id="KW-0221">Differentiation</keyword>
<dbReference type="SMART" id="SM00282">
    <property type="entry name" value="LamG"/>
    <property type="match status" value="4"/>
</dbReference>
<keyword evidence="3" id="KW-1003">Cell membrane</keyword>
<evidence type="ECO:0000313" key="19">
    <source>
        <dbReference type="Proteomes" id="UP000515154"/>
    </source>
</evidence>
<dbReference type="GO" id="GO:0060562">
    <property type="term" value="P:epithelial tube morphogenesis"/>
    <property type="evidence" value="ECO:0007669"/>
    <property type="project" value="UniProtKB-ARBA"/>
</dbReference>
<feature type="disulfide bond" evidence="14">
    <location>
        <begin position="386"/>
        <end position="395"/>
    </location>
</feature>
<protein>
    <submittedName>
        <fullName evidence="20">Protein crumbs-like isoform X1</fullName>
    </submittedName>
</protein>
<feature type="domain" description="EGF-like" evidence="18">
    <location>
        <begin position="2018"/>
        <end position="2057"/>
    </location>
</feature>
<dbReference type="InterPro" id="IPR001791">
    <property type="entry name" value="Laminin_G"/>
</dbReference>
<evidence type="ECO:0000259" key="17">
    <source>
        <dbReference type="PROSITE" id="PS50025"/>
    </source>
</evidence>
<feature type="disulfide bond" evidence="14">
    <location>
        <begin position="1898"/>
        <end position="1908"/>
    </location>
</feature>
<dbReference type="GO" id="GO:0009792">
    <property type="term" value="P:embryo development ending in birth or egg hatching"/>
    <property type="evidence" value="ECO:0007669"/>
    <property type="project" value="UniProtKB-ARBA"/>
</dbReference>
<dbReference type="GO" id="GO:0030097">
    <property type="term" value="P:hemopoiesis"/>
    <property type="evidence" value="ECO:0007669"/>
    <property type="project" value="UniProtKB-ARBA"/>
</dbReference>
<dbReference type="GO" id="GO:0048598">
    <property type="term" value="P:embryonic morphogenesis"/>
    <property type="evidence" value="ECO:0007669"/>
    <property type="project" value="UniProtKB-ARBA"/>
</dbReference>
<feature type="disulfide bond" evidence="14">
    <location>
        <begin position="1574"/>
        <end position="1583"/>
    </location>
</feature>
<feature type="disulfide bond" evidence="14">
    <location>
        <begin position="1949"/>
        <end position="1966"/>
    </location>
</feature>
<feature type="domain" description="EGF-like" evidence="18">
    <location>
        <begin position="811"/>
        <end position="850"/>
    </location>
</feature>
<dbReference type="GO" id="GO:0060255">
    <property type="term" value="P:regulation of macromolecule metabolic process"/>
    <property type="evidence" value="ECO:0007669"/>
    <property type="project" value="UniProtKB-ARBA"/>
</dbReference>
<dbReference type="GO" id="GO:0080090">
    <property type="term" value="P:regulation of primary metabolic process"/>
    <property type="evidence" value="ECO:0007669"/>
    <property type="project" value="UniProtKB-ARBA"/>
</dbReference>
<feature type="domain" description="Laminin G" evidence="17">
    <location>
        <begin position="1350"/>
        <end position="1550"/>
    </location>
</feature>
<feature type="domain" description="EGF-like" evidence="18">
    <location>
        <begin position="1854"/>
        <end position="1891"/>
    </location>
</feature>
<dbReference type="GO" id="GO:0005112">
    <property type="term" value="F:Notch binding"/>
    <property type="evidence" value="ECO:0007669"/>
    <property type="project" value="TreeGrafter"/>
</dbReference>
<dbReference type="GO" id="GO:0048646">
    <property type="term" value="P:anatomical structure formation involved in morphogenesis"/>
    <property type="evidence" value="ECO:0007669"/>
    <property type="project" value="UniProtKB-ARBA"/>
</dbReference>
<dbReference type="SMART" id="SM00181">
    <property type="entry name" value="EGF"/>
    <property type="match status" value="37"/>
</dbReference>
<feature type="domain" description="EGF-like" evidence="18">
    <location>
        <begin position="1064"/>
        <end position="1105"/>
    </location>
</feature>
<evidence type="ECO:0000256" key="13">
    <source>
        <dbReference type="ARBA" id="ARBA00023180"/>
    </source>
</evidence>
<feature type="domain" description="EGF-like" evidence="18">
    <location>
        <begin position="284"/>
        <end position="320"/>
    </location>
</feature>
<comment type="subcellular location">
    <subcellularLocation>
        <location evidence="1">Apical cell membrane</location>
        <topology evidence="1">Single-pass type I membrane protein</topology>
    </subcellularLocation>
</comment>
<dbReference type="GO" id="GO:0030182">
    <property type="term" value="P:neuron differentiation"/>
    <property type="evidence" value="ECO:0007669"/>
    <property type="project" value="UniProtKB-ARBA"/>
</dbReference>
<feature type="domain" description="EGF-like" evidence="18">
    <location>
        <begin position="206"/>
        <end position="242"/>
    </location>
</feature>
<keyword evidence="13" id="KW-0325">Glycoprotein</keyword>
<feature type="domain" description="EGF-like" evidence="18">
    <location>
        <begin position="2176"/>
        <end position="2212"/>
    </location>
</feature>
<feature type="domain" description="Laminin G" evidence="17">
    <location>
        <begin position="28"/>
        <end position="210"/>
    </location>
</feature>
<feature type="disulfide bond" evidence="14">
    <location>
        <begin position="1052"/>
        <end position="1061"/>
    </location>
</feature>
<dbReference type="GO" id="GO:0051049">
    <property type="term" value="P:regulation of transport"/>
    <property type="evidence" value="ECO:0007669"/>
    <property type="project" value="UniProtKB-ARBA"/>
</dbReference>
<dbReference type="SMART" id="SM00179">
    <property type="entry name" value="EGF_CA"/>
    <property type="match status" value="32"/>
</dbReference>
<feature type="disulfide bond" evidence="14">
    <location>
        <begin position="2202"/>
        <end position="2211"/>
    </location>
</feature>
<feature type="disulfide bond" evidence="14">
    <location>
        <begin position="1928"/>
        <end position="1937"/>
    </location>
</feature>
<keyword evidence="8" id="KW-0677">Repeat</keyword>
<dbReference type="Pfam" id="PF07645">
    <property type="entry name" value="EGF_CA"/>
    <property type="match status" value="5"/>
</dbReference>
<evidence type="ECO:0000256" key="6">
    <source>
        <dbReference type="ARBA" id="ARBA00022692"/>
    </source>
</evidence>